<evidence type="ECO:0000313" key="2">
    <source>
        <dbReference type="Proteomes" id="UP000250235"/>
    </source>
</evidence>
<sequence length="230" mass="25075">MKSPTAGGGEAAAAALGGRRRRGLWRGGAAQFGSRVVLCSSPRPTLLIKDDVQDFGRIRTEGFSGCFKFEGALIEFCANVKVVVGTVMSTTANKWLVITMSVLAAEFQLLTEGMVSFLELQAKAVAEMKAMFSGTGVPFRPPNKKKEMKVDYGLLHDIVAKALCAKAGSFDVVTSEKMELMVDISACLKSLTNRPEKEAVENKRLVKEKVVEKKKKKETVVVVKKLMVRK</sequence>
<accession>A0A2Z7BMS6</accession>
<keyword evidence="2" id="KW-1185">Reference proteome</keyword>
<protein>
    <submittedName>
        <fullName evidence="1">Uncharacterized protein</fullName>
    </submittedName>
</protein>
<dbReference type="EMBL" id="KV004009">
    <property type="protein sequence ID" value="KZV35851.1"/>
    <property type="molecule type" value="Genomic_DNA"/>
</dbReference>
<organism evidence="1 2">
    <name type="scientific">Dorcoceras hygrometricum</name>
    <dbReference type="NCBI Taxonomy" id="472368"/>
    <lineage>
        <taxon>Eukaryota</taxon>
        <taxon>Viridiplantae</taxon>
        <taxon>Streptophyta</taxon>
        <taxon>Embryophyta</taxon>
        <taxon>Tracheophyta</taxon>
        <taxon>Spermatophyta</taxon>
        <taxon>Magnoliopsida</taxon>
        <taxon>eudicotyledons</taxon>
        <taxon>Gunneridae</taxon>
        <taxon>Pentapetalae</taxon>
        <taxon>asterids</taxon>
        <taxon>lamiids</taxon>
        <taxon>Lamiales</taxon>
        <taxon>Gesneriaceae</taxon>
        <taxon>Didymocarpoideae</taxon>
        <taxon>Trichosporeae</taxon>
        <taxon>Loxocarpinae</taxon>
        <taxon>Dorcoceras</taxon>
    </lineage>
</organism>
<name>A0A2Z7BMS6_9LAMI</name>
<reference evidence="1 2" key="1">
    <citation type="journal article" date="2015" name="Proc. Natl. Acad. Sci. U.S.A.">
        <title>The resurrection genome of Boea hygrometrica: A blueprint for survival of dehydration.</title>
        <authorList>
            <person name="Xiao L."/>
            <person name="Yang G."/>
            <person name="Zhang L."/>
            <person name="Yang X."/>
            <person name="Zhao S."/>
            <person name="Ji Z."/>
            <person name="Zhou Q."/>
            <person name="Hu M."/>
            <person name="Wang Y."/>
            <person name="Chen M."/>
            <person name="Xu Y."/>
            <person name="Jin H."/>
            <person name="Xiao X."/>
            <person name="Hu G."/>
            <person name="Bao F."/>
            <person name="Hu Y."/>
            <person name="Wan P."/>
            <person name="Li L."/>
            <person name="Deng X."/>
            <person name="Kuang T."/>
            <person name="Xiang C."/>
            <person name="Zhu J.K."/>
            <person name="Oliver M.J."/>
            <person name="He Y."/>
        </authorList>
    </citation>
    <scope>NUCLEOTIDE SEQUENCE [LARGE SCALE GENOMIC DNA]</scope>
    <source>
        <strain evidence="2">cv. XS01</strain>
    </source>
</reference>
<dbReference type="OrthoDB" id="1751168at2759"/>
<dbReference type="AlphaFoldDB" id="A0A2Z7BMS6"/>
<dbReference type="Proteomes" id="UP000250235">
    <property type="component" value="Unassembled WGS sequence"/>
</dbReference>
<gene>
    <name evidence="1" type="ORF">F511_36104</name>
</gene>
<proteinExistence type="predicted"/>
<evidence type="ECO:0000313" key="1">
    <source>
        <dbReference type="EMBL" id="KZV35851.1"/>
    </source>
</evidence>